<keyword evidence="4" id="KW-0645">Protease</keyword>
<evidence type="ECO:0000256" key="5">
    <source>
        <dbReference type="ARBA" id="ARBA00022676"/>
    </source>
</evidence>
<evidence type="ECO:0000256" key="4">
    <source>
        <dbReference type="ARBA" id="ARBA00022670"/>
    </source>
</evidence>
<dbReference type="RefSeq" id="WP_091364359.1">
    <property type="nucleotide sequence ID" value="NZ_FMXA01000010.1"/>
</dbReference>
<dbReference type="GO" id="GO:0008360">
    <property type="term" value="P:regulation of cell shape"/>
    <property type="evidence" value="ECO:0007669"/>
    <property type="project" value="UniProtKB-KW"/>
</dbReference>
<feature type="compositionally biased region" description="Acidic residues" evidence="14">
    <location>
        <begin position="65"/>
        <end position="77"/>
    </location>
</feature>
<reference evidence="16 17" key="1">
    <citation type="submission" date="2016-10" db="EMBL/GenBank/DDBJ databases">
        <authorList>
            <person name="de Groot N.N."/>
        </authorList>
    </citation>
    <scope>NUCLEOTIDE SEQUENCE [LARGE SCALE GENOMIC DNA]</scope>
    <source>
        <strain evidence="16 17">DSM 15230</strain>
    </source>
</reference>
<evidence type="ECO:0000259" key="15">
    <source>
        <dbReference type="Pfam" id="PF00912"/>
    </source>
</evidence>
<evidence type="ECO:0000256" key="14">
    <source>
        <dbReference type="SAM" id="MobiDB-lite"/>
    </source>
</evidence>
<dbReference type="GO" id="GO:0030288">
    <property type="term" value="C:outer membrane-bounded periplasmic space"/>
    <property type="evidence" value="ECO:0007669"/>
    <property type="project" value="TreeGrafter"/>
</dbReference>
<evidence type="ECO:0000256" key="3">
    <source>
        <dbReference type="ARBA" id="ARBA00022645"/>
    </source>
</evidence>
<dbReference type="AlphaFoldDB" id="A0A1G5VVQ3"/>
<keyword evidence="10" id="KW-0511">Multifunctional enzyme</keyword>
<evidence type="ECO:0000256" key="1">
    <source>
        <dbReference type="ARBA" id="ARBA00007090"/>
    </source>
</evidence>
<dbReference type="GO" id="GO:0008955">
    <property type="term" value="F:peptidoglycan glycosyltransferase activity"/>
    <property type="evidence" value="ECO:0007669"/>
    <property type="project" value="UniProtKB-EC"/>
</dbReference>
<gene>
    <name evidence="16" type="ORF">SAMN02910343_00928</name>
</gene>
<comment type="catalytic activity">
    <reaction evidence="13">
        <text>[GlcNAc-(1-&gt;4)-Mur2Ac(oyl-L-Ala-gamma-D-Glu-L-Lys-D-Ala-D-Ala)](n)-di-trans,octa-cis-undecaprenyl diphosphate + beta-D-GlcNAc-(1-&gt;4)-Mur2Ac(oyl-L-Ala-gamma-D-Glu-L-Lys-D-Ala-D-Ala)-di-trans,octa-cis-undecaprenyl diphosphate = [GlcNAc-(1-&gt;4)-Mur2Ac(oyl-L-Ala-gamma-D-Glu-L-Lys-D-Ala-D-Ala)](n+1)-di-trans,octa-cis-undecaprenyl diphosphate + di-trans,octa-cis-undecaprenyl diphosphate + H(+)</text>
        <dbReference type="Rhea" id="RHEA:23708"/>
        <dbReference type="Rhea" id="RHEA-COMP:9602"/>
        <dbReference type="Rhea" id="RHEA-COMP:9603"/>
        <dbReference type="ChEBI" id="CHEBI:15378"/>
        <dbReference type="ChEBI" id="CHEBI:58405"/>
        <dbReference type="ChEBI" id="CHEBI:60033"/>
        <dbReference type="ChEBI" id="CHEBI:78435"/>
        <dbReference type="EC" id="2.4.99.28"/>
    </reaction>
</comment>
<dbReference type="GeneID" id="87755954"/>
<dbReference type="InterPro" id="IPR036950">
    <property type="entry name" value="PBP_transglycosylase"/>
</dbReference>
<dbReference type="GO" id="GO:0006508">
    <property type="term" value="P:proteolysis"/>
    <property type="evidence" value="ECO:0007669"/>
    <property type="project" value="UniProtKB-KW"/>
</dbReference>
<dbReference type="InterPro" id="IPR050396">
    <property type="entry name" value="Glycosyltr_51/Transpeptidase"/>
</dbReference>
<keyword evidence="7" id="KW-0378">Hydrolase</keyword>
<evidence type="ECO:0000256" key="10">
    <source>
        <dbReference type="ARBA" id="ARBA00023268"/>
    </source>
</evidence>
<feature type="compositionally biased region" description="Basic and acidic residues" evidence="14">
    <location>
        <begin position="78"/>
        <end position="90"/>
    </location>
</feature>
<keyword evidence="6" id="KW-0808">Transferase</keyword>
<dbReference type="Gene3D" id="1.10.3810.10">
    <property type="entry name" value="Biosynthetic peptidoglycan transglycosylase-like"/>
    <property type="match status" value="1"/>
</dbReference>
<evidence type="ECO:0000256" key="2">
    <source>
        <dbReference type="ARBA" id="ARBA00007739"/>
    </source>
</evidence>
<dbReference type="OrthoDB" id="9766909at2"/>
<dbReference type="PANTHER" id="PTHR32282">
    <property type="entry name" value="BINDING PROTEIN TRANSPEPTIDASE, PUTATIVE-RELATED"/>
    <property type="match status" value="1"/>
</dbReference>
<feature type="domain" description="Glycosyl transferase family 51" evidence="15">
    <location>
        <begin position="106"/>
        <end position="272"/>
    </location>
</feature>
<keyword evidence="3" id="KW-0121">Carboxypeptidase</keyword>
<dbReference type="EMBL" id="FMXA01000010">
    <property type="protein sequence ID" value="SDA49981.1"/>
    <property type="molecule type" value="Genomic_DNA"/>
</dbReference>
<comment type="catalytic activity">
    <reaction evidence="12">
        <text>Preferential cleavage: (Ac)2-L-Lys-D-Ala-|-D-Ala. Also transpeptidation of peptidyl-alanyl moieties that are N-acyl substituents of D-alanine.</text>
        <dbReference type="EC" id="3.4.16.4"/>
    </reaction>
</comment>
<accession>A0A1G5VVQ3</accession>
<dbReference type="GO" id="GO:0009002">
    <property type="term" value="F:serine-type D-Ala-D-Ala carboxypeptidase activity"/>
    <property type="evidence" value="ECO:0007669"/>
    <property type="project" value="UniProtKB-EC"/>
</dbReference>
<dbReference type="SUPFAM" id="SSF53955">
    <property type="entry name" value="Lysozyme-like"/>
    <property type="match status" value="1"/>
</dbReference>
<organism evidence="16 17">
    <name type="scientific">Allisonella histaminiformans</name>
    <dbReference type="NCBI Taxonomy" id="209880"/>
    <lineage>
        <taxon>Bacteria</taxon>
        <taxon>Bacillati</taxon>
        <taxon>Bacillota</taxon>
        <taxon>Negativicutes</taxon>
        <taxon>Veillonellales</taxon>
        <taxon>Veillonellaceae</taxon>
        <taxon>Allisonella</taxon>
    </lineage>
</organism>
<evidence type="ECO:0000256" key="9">
    <source>
        <dbReference type="ARBA" id="ARBA00022984"/>
    </source>
</evidence>
<dbReference type="Proteomes" id="UP000199689">
    <property type="component" value="Unassembled WGS sequence"/>
</dbReference>
<dbReference type="GO" id="GO:0009252">
    <property type="term" value="P:peptidoglycan biosynthetic process"/>
    <property type="evidence" value="ECO:0007669"/>
    <property type="project" value="UniProtKB-KW"/>
</dbReference>
<comment type="similarity">
    <text evidence="1">In the C-terminal section; belongs to the transpeptidase family.</text>
</comment>
<comment type="similarity">
    <text evidence="2">In the N-terminal section; belongs to the glycosyltransferase 51 family.</text>
</comment>
<dbReference type="PANTHER" id="PTHR32282:SF33">
    <property type="entry name" value="PEPTIDOGLYCAN GLYCOSYLTRANSFERASE"/>
    <property type="match status" value="1"/>
</dbReference>
<evidence type="ECO:0000256" key="13">
    <source>
        <dbReference type="ARBA" id="ARBA00049902"/>
    </source>
</evidence>
<dbReference type="FunFam" id="1.10.3810.10:FF:000001">
    <property type="entry name" value="Penicillin-binding protein 1A"/>
    <property type="match status" value="1"/>
</dbReference>
<name>A0A1G5VVQ3_9FIRM</name>
<keyword evidence="17" id="KW-1185">Reference proteome</keyword>
<proteinExistence type="inferred from homology"/>
<evidence type="ECO:0000313" key="17">
    <source>
        <dbReference type="Proteomes" id="UP000199689"/>
    </source>
</evidence>
<evidence type="ECO:0000256" key="7">
    <source>
        <dbReference type="ARBA" id="ARBA00022801"/>
    </source>
</evidence>
<feature type="region of interest" description="Disordered" evidence="14">
    <location>
        <begin position="57"/>
        <end position="90"/>
    </location>
</feature>
<evidence type="ECO:0000256" key="6">
    <source>
        <dbReference type="ARBA" id="ARBA00022679"/>
    </source>
</evidence>
<keyword evidence="11" id="KW-0961">Cell wall biogenesis/degradation</keyword>
<keyword evidence="5" id="KW-0328">Glycosyltransferase</keyword>
<keyword evidence="9" id="KW-0573">Peptidoglycan synthesis</keyword>
<keyword evidence="8" id="KW-0133">Cell shape</keyword>
<evidence type="ECO:0000313" key="16">
    <source>
        <dbReference type="EMBL" id="SDA49981.1"/>
    </source>
</evidence>
<feature type="region of interest" description="Disordered" evidence="14">
    <location>
        <begin position="284"/>
        <end position="305"/>
    </location>
</feature>
<dbReference type="InterPro" id="IPR023346">
    <property type="entry name" value="Lysozyme-like_dom_sf"/>
</dbReference>
<dbReference type="GO" id="GO:0071555">
    <property type="term" value="P:cell wall organization"/>
    <property type="evidence" value="ECO:0007669"/>
    <property type="project" value="UniProtKB-KW"/>
</dbReference>
<protein>
    <submittedName>
        <fullName evidence="16">Transglycosylase</fullName>
    </submittedName>
</protein>
<evidence type="ECO:0000256" key="11">
    <source>
        <dbReference type="ARBA" id="ARBA00023316"/>
    </source>
</evidence>
<dbReference type="InterPro" id="IPR001264">
    <property type="entry name" value="Glyco_trans_51"/>
</dbReference>
<evidence type="ECO:0000256" key="12">
    <source>
        <dbReference type="ARBA" id="ARBA00034000"/>
    </source>
</evidence>
<dbReference type="STRING" id="209880.SAMN02910343_00928"/>
<dbReference type="Pfam" id="PF00912">
    <property type="entry name" value="Transgly"/>
    <property type="match status" value="1"/>
</dbReference>
<evidence type="ECO:0000256" key="8">
    <source>
        <dbReference type="ARBA" id="ARBA00022960"/>
    </source>
</evidence>
<sequence length="305" mass="33475">MKKYIITLFLLISVYFGYSYGVSSPESGDSASSSVASHLENAITPAKSSLIHLLGKDSTNSAAPDDAETLPADQEEGPDNKPLPEESFTEKVSDVTDFKEKLETRIQRETFTPLKKINPMLVQALVDTEDKRFYEHGALDLVGVARAAVANYMAGRTVQGGSTLSQQTVKNIFLSNHRTFSRKVQELLLAIQLERNYSKDEILELYLNTIYFGHGAYGVANASEVYFGKTPEQLNLAQCAMLAGLPQAPSAYDPLNHPQAGMKRMQTVLALMVEAGDIQPEQAQAAPAHLWDKGSLRIPGNPRKK</sequence>